<dbReference type="GeneID" id="19015038"/>
<evidence type="ECO:0000256" key="1">
    <source>
        <dbReference type="SAM" id="Coils"/>
    </source>
</evidence>
<evidence type="ECO:0000313" key="4">
    <source>
        <dbReference type="EMBL" id="CCO17121.1"/>
    </source>
</evidence>
<gene>
    <name evidence="4" type="ORF">Bathy06g00580</name>
</gene>
<dbReference type="AlphaFoldDB" id="K8EGG9"/>
<dbReference type="SUPFAM" id="SSF143503">
    <property type="entry name" value="PUG domain-like"/>
    <property type="match status" value="1"/>
</dbReference>
<feature type="domain" description="PUB" evidence="3">
    <location>
        <begin position="27"/>
        <end position="104"/>
    </location>
</feature>
<protein>
    <recommendedName>
        <fullName evidence="3">PUB domain-containing protein</fullName>
    </recommendedName>
</protein>
<reference evidence="4 5" key="1">
    <citation type="submission" date="2011-10" db="EMBL/GenBank/DDBJ databases">
        <authorList>
            <person name="Genoscope - CEA"/>
        </authorList>
    </citation>
    <scope>NUCLEOTIDE SEQUENCE [LARGE SCALE GENOMIC DNA]</scope>
    <source>
        <strain evidence="4 5">RCC 1105</strain>
    </source>
</reference>
<dbReference type="RefSeq" id="XP_007512521.1">
    <property type="nucleotide sequence ID" value="XM_007512459.1"/>
</dbReference>
<dbReference type="InterPro" id="IPR036339">
    <property type="entry name" value="PUB-like_dom_sf"/>
</dbReference>
<evidence type="ECO:0000256" key="2">
    <source>
        <dbReference type="SAM" id="MobiDB-lite"/>
    </source>
</evidence>
<dbReference type="Proteomes" id="UP000198341">
    <property type="component" value="Chromosome 6"/>
</dbReference>
<dbReference type="OrthoDB" id="336240at2759"/>
<dbReference type="STRING" id="41875.K8EGG9"/>
<sequence length="199" mass="21593">MGYAGYAPGHSVQELTEKQKALRQVESVECLEMIEKLFKNCAQNPSEKKYRKVKFETNAKIKAAFESGKSTTSNESAVQCFLTHGWVLEEGETNERVLKLPEAVQQTFQDVREVTERKETLQKELQAAFRRRVAARSKAAGASSGGCCSAKEALLKQLEADKLERAAKGPVTTGSKRVDGALGNGGFSTPQDAGCCGSA</sequence>
<evidence type="ECO:0000259" key="3">
    <source>
        <dbReference type="Pfam" id="PF09409"/>
    </source>
</evidence>
<dbReference type="EMBL" id="FO082273">
    <property type="protein sequence ID" value="CCO17121.1"/>
    <property type="molecule type" value="Genomic_DNA"/>
</dbReference>
<dbReference type="KEGG" id="bpg:Bathy06g00580"/>
<dbReference type="InterPro" id="IPR018997">
    <property type="entry name" value="PUB_domain"/>
</dbReference>
<name>K8EGG9_9CHLO</name>
<dbReference type="CDD" id="cd09212">
    <property type="entry name" value="PUB"/>
    <property type="match status" value="1"/>
</dbReference>
<feature type="coiled-coil region" evidence="1">
    <location>
        <begin position="104"/>
        <end position="138"/>
    </location>
</feature>
<evidence type="ECO:0000313" key="5">
    <source>
        <dbReference type="Proteomes" id="UP000198341"/>
    </source>
</evidence>
<keyword evidence="1" id="KW-0175">Coiled coil</keyword>
<keyword evidence="5" id="KW-1185">Reference proteome</keyword>
<feature type="region of interest" description="Disordered" evidence="2">
    <location>
        <begin position="170"/>
        <end position="199"/>
    </location>
</feature>
<dbReference type="Gene3D" id="1.20.58.2190">
    <property type="match status" value="1"/>
</dbReference>
<dbReference type="Pfam" id="PF09409">
    <property type="entry name" value="PUB"/>
    <property type="match status" value="1"/>
</dbReference>
<accession>K8EGG9</accession>
<proteinExistence type="predicted"/>
<organism evidence="4 5">
    <name type="scientific">Bathycoccus prasinos</name>
    <dbReference type="NCBI Taxonomy" id="41875"/>
    <lineage>
        <taxon>Eukaryota</taxon>
        <taxon>Viridiplantae</taxon>
        <taxon>Chlorophyta</taxon>
        <taxon>Mamiellophyceae</taxon>
        <taxon>Mamiellales</taxon>
        <taxon>Bathycoccaceae</taxon>
        <taxon>Bathycoccus</taxon>
    </lineage>
</organism>